<organism evidence="2 3">
    <name type="scientific">Diploptera punctata</name>
    <name type="common">Pacific beetle cockroach</name>
    <dbReference type="NCBI Taxonomy" id="6984"/>
    <lineage>
        <taxon>Eukaryota</taxon>
        <taxon>Metazoa</taxon>
        <taxon>Ecdysozoa</taxon>
        <taxon>Arthropoda</taxon>
        <taxon>Hexapoda</taxon>
        <taxon>Insecta</taxon>
        <taxon>Pterygota</taxon>
        <taxon>Neoptera</taxon>
        <taxon>Polyneoptera</taxon>
        <taxon>Dictyoptera</taxon>
        <taxon>Blattodea</taxon>
        <taxon>Blaberoidea</taxon>
        <taxon>Blaberidae</taxon>
        <taxon>Diplopterinae</taxon>
        <taxon>Diploptera</taxon>
    </lineage>
</organism>
<evidence type="ECO:0000256" key="1">
    <source>
        <dbReference type="SAM" id="Phobius"/>
    </source>
</evidence>
<dbReference type="AlphaFoldDB" id="A0AAD8AJV9"/>
<accession>A0AAD8AJV9</accession>
<gene>
    <name evidence="2" type="ORF">L9F63_009203</name>
</gene>
<evidence type="ECO:0000313" key="2">
    <source>
        <dbReference type="EMBL" id="KAJ9600513.1"/>
    </source>
</evidence>
<evidence type="ECO:0000313" key="3">
    <source>
        <dbReference type="Proteomes" id="UP001233999"/>
    </source>
</evidence>
<keyword evidence="1" id="KW-0472">Membrane</keyword>
<reference evidence="2" key="1">
    <citation type="journal article" date="2023" name="IScience">
        <title>Live-bearing cockroach genome reveals convergent evolutionary mechanisms linked to viviparity in insects and beyond.</title>
        <authorList>
            <person name="Fouks B."/>
            <person name="Harrison M.C."/>
            <person name="Mikhailova A.A."/>
            <person name="Marchal E."/>
            <person name="English S."/>
            <person name="Carruthers M."/>
            <person name="Jennings E.C."/>
            <person name="Chiamaka E.L."/>
            <person name="Frigard R.A."/>
            <person name="Pippel M."/>
            <person name="Attardo G.M."/>
            <person name="Benoit J.B."/>
            <person name="Bornberg-Bauer E."/>
            <person name="Tobe S.S."/>
        </authorList>
    </citation>
    <scope>NUCLEOTIDE SEQUENCE</scope>
    <source>
        <strain evidence="2">Stay&amp;Tobe</strain>
    </source>
</reference>
<name>A0AAD8AJV9_DIPPU</name>
<feature type="transmembrane region" description="Helical" evidence="1">
    <location>
        <begin position="12"/>
        <end position="32"/>
    </location>
</feature>
<keyword evidence="1" id="KW-1133">Transmembrane helix</keyword>
<keyword evidence="1" id="KW-0812">Transmembrane</keyword>
<keyword evidence="3" id="KW-1185">Reference proteome</keyword>
<feature type="non-terminal residue" evidence="2">
    <location>
        <position position="70"/>
    </location>
</feature>
<comment type="caution">
    <text evidence="2">The sequence shown here is derived from an EMBL/GenBank/DDBJ whole genome shotgun (WGS) entry which is preliminary data.</text>
</comment>
<reference evidence="2" key="2">
    <citation type="submission" date="2023-05" db="EMBL/GenBank/DDBJ databases">
        <authorList>
            <person name="Fouks B."/>
        </authorList>
    </citation>
    <scope>NUCLEOTIDE SEQUENCE</scope>
    <source>
        <strain evidence="2">Stay&amp;Tobe</strain>
        <tissue evidence="2">Testes</tissue>
    </source>
</reference>
<feature type="non-terminal residue" evidence="2">
    <location>
        <position position="1"/>
    </location>
</feature>
<sequence>PKGIDKKKVTLKLTFVSVASLPLLVAITRNAISFGVLDQHRVNWTWFIFIVNHQAVFAQNLQFTKFTTAA</sequence>
<dbReference type="Proteomes" id="UP001233999">
    <property type="component" value="Unassembled WGS sequence"/>
</dbReference>
<dbReference type="EMBL" id="JASPKZ010000418">
    <property type="protein sequence ID" value="KAJ9600513.1"/>
    <property type="molecule type" value="Genomic_DNA"/>
</dbReference>
<protein>
    <submittedName>
        <fullName evidence="2">Uncharacterized protein</fullName>
    </submittedName>
</protein>
<proteinExistence type="predicted"/>